<dbReference type="Proteomes" id="UP000263014">
    <property type="component" value="Unassembled WGS sequence"/>
</dbReference>
<dbReference type="Proteomes" id="UP000261257">
    <property type="component" value="Unassembled WGS sequence"/>
</dbReference>
<accession>A0A174DRH0</accession>
<evidence type="ECO:0000313" key="6">
    <source>
        <dbReference type="Proteomes" id="UP000263014"/>
    </source>
</evidence>
<dbReference type="AlphaFoldDB" id="A0A174DRH0"/>
<evidence type="ECO:0000313" key="4">
    <source>
        <dbReference type="Proteomes" id="UP000095651"/>
    </source>
</evidence>
<reference evidence="1 4" key="1">
    <citation type="submission" date="2015-09" db="EMBL/GenBank/DDBJ databases">
        <authorList>
            <consortium name="Pathogen Informatics"/>
        </authorList>
    </citation>
    <scope>NUCLEOTIDE SEQUENCE [LARGE SCALE GENOMIC DNA]</scope>
    <source>
        <strain evidence="1 4">2789STDY5608850</strain>
    </source>
</reference>
<reference evidence="5 6" key="2">
    <citation type="submission" date="2018-08" db="EMBL/GenBank/DDBJ databases">
        <title>A genome reference for cultivated species of the human gut microbiota.</title>
        <authorList>
            <person name="Zou Y."/>
            <person name="Xue W."/>
            <person name="Luo G."/>
        </authorList>
    </citation>
    <scope>NUCLEOTIDE SEQUENCE [LARGE SCALE GENOMIC DNA]</scope>
    <source>
        <strain evidence="3 5">TF05-11AC</strain>
        <strain evidence="2 6">TM09-12</strain>
    </source>
</reference>
<name>A0A174DRH0_9FIRM</name>
<evidence type="ECO:0000313" key="2">
    <source>
        <dbReference type="EMBL" id="RGJ08193.1"/>
    </source>
</evidence>
<proteinExistence type="predicted"/>
<sequence length="103" mass="11850">MWNYTKCTAKDRIEKLNRLTDAFHEEADCLEYLSEVQNCINSTQTTMVLLQDLDANIMIEMDYVPVNNYSFHVVCIGENGIKTQGRPCKNVEQAVRQFLANIS</sequence>
<evidence type="ECO:0000313" key="1">
    <source>
        <dbReference type="EMBL" id="CUO27827.1"/>
    </source>
</evidence>
<dbReference type="EMBL" id="QSON01000001">
    <property type="protein sequence ID" value="RGJ08193.1"/>
    <property type="molecule type" value="Genomic_DNA"/>
</dbReference>
<evidence type="ECO:0000313" key="3">
    <source>
        <dbReference type="EMBL" id="RGM05343.1"/>
    </source>
</evidence>
<dbReference type="EMBL" id="QSSQ01000007">
    <property type="protein sequence ID" value="RGM05343.1"/>
    <property type="molecule type" value="Genomic_DNA"/>
</dbReference>
<organism evidence="1 4">
    <name type="scientific">Hungatella hathewayi</name>
    <dbReference type="NCBI Taxonomy" id="154046"/>
    <lineage>
        <taxon>Bacteria</taxon>
        <taxon>Bacillati</taxon>
        <taxon>Bacillota</taxon>
        <taxon>Clostridia</taxon>
        <taxon>Lachnospirales</taxon>
        <taxon>Lachnospiraceae</taxon>
        <taxon>Hungatella</taxon>
    </lineage>
</organism>
<gene>
    <name evidence="3" type="ORF">DXC39_11015</name>
    <name evidence="2" type="ORF">DXD79_01960</name>
    <name evidence="1" type="ORF">ERS852407_02327</name>
</gene>
<dbReference type="RefSeq" id="WP_002600228.1">
    <property type="nucleotide sequence ID" value="NZ_CABIXC010000005.1"/>
</dbReference>
<protein>
    <submittedName>
        <fullName evidence="1">Uncharacterized protein</fullName>
    </submittedName>
</protein>
<dbReference type="EMBL" id="CYZE01000005">
    <property type="protein sequence ID" value="CUO27827.1"/>
    <property type="molecule type" value="Genomic_DNA"/>
</dbReference>
<dbReference type="Proteomes" id="UP000095651">
    <property type="component" value="Unassembled WGS sequence"/>
</dbReference>
<evidence type="ECO:0000313" key="5">
    <source>
        <dbReference type="Proteomes" id="UP000261257"/>
    </source>
</evidence>